<dbReference type="EMBL" id="QNUK01000003">
    <property type="protein sequence ID" value="KAF5909726.1"/>
    <property type="molecule type" value="Genomic_DNA"/>
</dbReference>
<feature type="region of interest" description="Disordered" evidence="1">
    <location>
        <begin position="1"/>
        <end position="41"/>
    </location>
</feature>
<gene>
    <name evidence="2" type="primary">slc35f4</name>
    <name evidence="2" type="ORF">DAT39_000677</name>
</gene>
<feature type="compositionally biased region" description="Polar residues" evidence="1">
    <location>
        <begin position="19"/>
        <end position="31"/>
    </location>
</feature>
<reference evidence="2" key="1">
    <citation type="submission" date="2020-07" db="EMBL/GenBank/DDBJ databases">
        <title>Clarias magur genome sequencing, assembly and annotation.</title>
        <authorList>
            <person name="Kushwaha B."/>
            <person name="Kumar R."/>
            <person name="Das P."/>
            <person name="Joshi C.G."/>
            <person name="Kumar D."/>
            <person name="Nagpure N.S."/>
            <person name="Pandey M."/>
            <person name="Agarwal S."/>
            <person name="Srivastava S."/>
            <person name="Singh M."/>
            <person name="Sahoo L."/>
            <person name="Jayasankar P."/>
            <person name="Meher P.K."/>
            <person name="Koringa P.G."/>
            <person name="Iquebal M.A."/>
            <person name="Das S.P."/>
            <person name="Bit A."/>
            <person name="Patnaik S."/>
            <person name="Patel N."/>
            <person name="Shah T.M."/>
            <person name="Hinsu A."/>
            <person name="Jena J.K."/>
        </authorList>
    </citation>
    <scope>NUCLEOTIDE SEQUENCE</scope>
    <source>
        <strain evidence="2">CIFAMagur01</strain>
        <tissue evidence="2">Testis</tissue>
    </source>
</reference>
<sequence>MSSTESVVLEQASCRPESAKSTKSSNLSTKASPRAGYRHAPRVAANGVHDIEDRILRMTGYYGYYPGYSSHR</sequence>
<keyword evidence="3" id="KW-1185">Reference proteome</keyword>
<dbReference type="AlphaFoldDB" id="A0A8J4XGT1"/>
<dbReference type="Proteomes" id="UP000727407">
    <property type="component" value="Unassembled WGS sequence"/>
</dbReference>
<evidence type="ECO:0000313" key="3">
    <source>
        <dbReference type="Proteomes" id="UP000727407"/>
    </source>
</evidence>
<protein>
    <submittedName>
        <fullName evidence="2">Solute carrier family 35 member F4 isoform X1</fullName>
    </submittedName>
</protein>
<organism evidence="2 3">
    <name type="scientific">Clarias magur</name>
    <name type="common">Asian catfish</name>
    <name type="synonym">Macropteronotus magur</name>
    <dbReference type="NCBI Taxonomy" id="1594786"/>
    <lineage>
        <taxon>Eukaryota</taxon>
        <taxon>Metazoa</taxon>
        <taxon>Chordata</taxon>
        <taxon>Craniata</taxon>
        <taxon>Vertebrata</taxon>
        <taxon>Euteleostomi</taxon>
        <taxon>Actinopterygii</taxon>
        <taxon>Neopterygii</taxon>
        <taxon>Teleostei</taxon>
        <taxon>Ostariophysi</taxon>
        <taxon>Siluriformes</taxon>
        <taxon>Clariidae</taxon>
        <taxon>Clarias</taxon>
    </lineage>
</organism>
<evidence type="ECO:0000256" key="1">
    <source>
        <dbReference type="SAM" id="MobiDB-lite"/>
    </source>
</evidence>
<dbReference type="OrthoDB" id="10573302at2759"/>
<accession>A0A8J4XGT1</accession>
<evidence type="ECO:0000313" key="2">
    <source>
        <dbReference type="EMBL" id="KAF5909726.1"/>
    </source>
</evidence>
<feature type="non-terminal residue" evidence="2">
    <location>
        <position position="72"/>
    </location>
</feature>
<comment type="caution">
    <text evidence="2">The sequence shown here is derived from an EMBL/GenBank/DDBJ whole genome shotgun (WGS) entry which is preliminary data.</text>
</comment>
<name>A0A8J4XGT1_CLAMG</name>
<proteinExistence type="predicted"/>